<reference evidence="1" key="1">
    <citation type="submission" date="2014-05" db="EMBL/GenBank/DDBJ databases">
        <authorList>
            <person name="Chronopoulou M."/>
        </authorList>
    </citation>
    <scope>NUCLEOTIDE SEQUENCE</scope>
    <source>
        <tissue evidence="1">Whole organism</tissue>
    </source>
</reference>
<protein>
    <submittedName>
        <fullName evidence="1">Uncharacterized protein</fullName>
    </submittedName>
</protein>
<organism evidence="1">
    <name type="scientific">Lepeophtheirus salmonis</name>
    <name type="common">Salmon louse</name>
    <name type="synonym">Caligus salmonis</name>
    <dbReference type="NCBI Taxonomy" id="72036"/>
    <lineage>
        <taxon>Eukaryota</taxon>
        <taxon>Metazoa</taxon>
        <taxon>Ecdysozoa</taxon>
        <taxon>Arthropoda</taxon>
        <taxon>Crustacea</taxon>
        <taxon>Multicrustacea</taxon>
        <taxon>Hexanauplia</taxon>
        <taxon>Copepoda</taxon>
        <taxon>Siphonostomatoida</taxon>
        <taxon>Caligidae</taxon>
        <taxon>Lepeophtheirus</taxon>
    </lineage>
</organism>
<dbReference type="EMBL" id="HACA01022650">
    <property type="protein sequence ID" value="CDW40011.1"/>
    <property type="molecule type" value="Transcribed_RNA"/>
</dbReference>
<sequence length="45" mass="5408">MQIKVDRNTRLDHNVIGLARIFNSMYRTVCWPIKTDFDKHAIVKY</sequence>
<accession>A0A0K2UQJ4</accession>
<evidence type="ECO:0000313" key="1">
    <source>
        <dbReference type="EMBL" id="CDW40011.1"/>
    </source>
</evidence>
<proteinExistence type="predicted"/>
<dbReference type="AlphaFoldDB" id="A0A0K2UQJ4"/>
<name>A0A0K2UQJ4_LEPSM</name>